<proteinExistence type="predicted"/>
<dbReference type="EMBL" id="MGDT01000003">
    <property type="protein sequence ID" value="OGL67165.1"/>
    <property type="molecule type" value="Genomic_DNA"/>
</dbReference>
<keyword evidence="1" id="KW-1133">Transmembrane helix</keyword>
<evidence type="ECO:0000313" key="2">
    <source>
        <dbReference type="EMBL" id="OGL67165.1"/>
    </source>
</evidence>
<comment type="caution">
    <text evidence="2">The sequence shown here is derived from an EMBL/GenBank/DDBJ whole genome shotgun (WGS) entry which is preliminary data.</text>
</comment>
<organism evidence="2 3">
    <name type="scientific">Candidatus Uhrbacteria bacterium RIFCSPHIGHO2_01_FULL_63_20</name>
    <dbReference type="NCBI Taxonomy" id="1802385"/>
    <lineage>
        <taxon>Bacteria</taxon>
        <taxon>Candidatus Uhriibacteriota</taxon>
    </lineage>
</organism>
<feature type="transmembrane region" description="Helical" evidence="1">
    <location>
        <begin position="134"/>
        <end position="150"/>
    </location>
</feature>
<feature type="transmembrane region" description="Helical" evidence="1">
    <location>
        <begin position="20"/>
        <end position="37"/>
    </location>
</feature>
<name>A0A1F7TMG3_9BACT</name>
<protein>
    <submittedName>
        <fullName evidence="2">Uncharacterized protein</fullName>
    </submittedName>
</protein>
<reference evidence="2 3" key="1">
    <citation type="journal article" date="2016" name="Nat. Commun.">
        <title>Thousands of microbial genomes shed light on interconnected biogeochemical processes in an aquifer system.</title>
        <authorList>
            <person name="Anantharaman K."/>
            <person name="Brown C.T."/>
            <person name="Hug L.A."/>
            <person name="Sharon I."/>
            <person name="Castelle C.J."/>
            <person name="Probst A.J."/>
            <person name="Thomas B.C."/>
            <person name="Singh A."/>
            <person name="Wilkins M.J."/>
            <person name="Karaoz U."/>
            <person name="Brodie E.L."/>
            <person name="Williams K.H."/>
            <person name="Hubbard S.S."/>
            <person name="Banfield J.F."/>
        </authorList>
    </citation>
    <scope>NUCLEOTIDE SEQUENCE [LARGE SCALE GENOMIC DNA]</scope>
</reference>
<evidence type="ECO:0000313" key="3">
    <source>
        <dbReference type="Proteomes" id="UP000177885"/>
    </source>
</evidence>
<evidence type="ECO:0000256" key="1">
    <source>
        <dbReference type="SAM" id="Phobius"/>
    </source>
</evidence>
<dbReference type="Proteomes" id="UP000177885">
    <property type="component" value="Unassembled WGS sequence"/>
</dbReference>
<accession>A0A1F7TMG3</accession>
<feature type="transmembrane region" description="Helical" evidence="1">
    <location>
        <begin position="58"/>
        <end position="76"/>
    </location>
</feature>
<keyword evidence="1" id="KW-0472">Membrane</keyword>
<keyword evidence="1" id="KW-0812">Transmembrane</keyword>
<sequence length="154" mass="17176">MTLTTHATLGALIGKATGNPVLAFFGGFLSHLLIDMIPHGDTGMSDNFRVHKTRQTRAVAYVVVDAIVAILFVLVIANTRDIDSVRTFTWGIIGGVLPDLLVGLYEITKTPLLKWFNIVHFFFHDFFVKRRGDVPLYYALLAQVVLIAYLQTKL</sequence>
<dbReference type="AlphaFoldDB" id="A0A1F7TMG3"/>
<gene>
    <name evidence="2" type="ORF">A2856_03840</name>
</gene>